<sequence length="61" mass="7023">MPLGYRTCHGGVFEAESESHEIGIKHFWLNLLKLCPIDYTQPPLSVSDTRGGLRYCEERRD</sequence>
<name>A0AA35UKH1_METCP</name>
<dbReference type="Proteomes" id="UP001158598">
    <property type="component" value="Chromosome"/>
</dbReference>
<dbReference type="EMBL" id="OX458332">
    <property type="protein sequence ID" value="CAI8888747.1"/>
    <property type="molecule type" value="Genomic_DNA"/>
</dbReference>
<reference evidence="1" key="1">
    <citation type="submission" date="2023-03" db="EMBL/GenBank/DDBJ databases">
        <authorList>
            <person name="Pearce D."/>
        </authorList>
    </citation>
    <scope>NUCLEOTIDE SEQUENCE</scope>
    <source>
        <strain evidence="1">Mc</strain>
    </source>
</reference>
<proteinExistence type="predicted"/>
<evidence type="ECO:0000313" key="2">
    <source>
        <dbReference type="Proteomes" id="UP001158598"/>
    </source>
</evidence>
<protein>
    <submittedName>
        <fullName evidence="1">Uncharacterized protein</fullName>
    </submittedName>
</protein>
<dbReference type="AlphaFoldDB" id="A0AA35UKH1"/>
<evidence type="ECO:0000313" key="1">
    <source>
        <dbReference type="EMBL" id="CAI8888747.1"/>
    </source>
</evidence>
<organism evidence="1 2">
    <name type="scientific">Methylococcus capsulatus</name>
    <dbReference type="NCBI Taxonomy" id="414"/>
    <lineage>
        <taxon>Bacteria</taxon>
        <taxon>Pseudomonadati</taxon>
        <taxon>Pseudomonadota</taxon>
        <taxon>Gammaproteobacteria</taxon>
        <taxon>Methylococcales</taxon>
        <taxon>Methylococcaceae</taxon>
        <taxon>Methylococcus</taxon>
    </lineage>
</organism>
<accession>A0AA35UKH1</accession>
<gene>
    <name evidence="1" type="ORF">MCNOR_3213</name>
</gene>